<dbReference type="AlphaFoldDB" id="A0AA42L6C0"/>
<comment type="caution">
    <text evidence="2">The sequence shown here is derived from an EMBL/GenBank/DDBJ whole genome shotgun (WGS) entry which is preliminary data.</text>
</comment>
<dbReference type="Pfam" id="PF00114">
    <property type="entry name" value="Pilin"/>
    <property type="match status" value="1"/>
</dbReference>
<name>A0AA42L6C0_9BURK</name>
<evidence type="ECO:0000313" key="2">
    <source>
        <dbReference type="EMBL" id="MDH0362086.1"/>
    </source>
</evidence>
<dbReference type="EMBL" id="JAODZU010000002">
    <property type="protein sequence ID" value="MDH0362086.1"/>
    <property type="molecule type" value="Genomic_DNA"/>
</dbReference>
<reference evidence="2" key="1">
    <citation type="submission" date="2022-09" db="EMBL/GenBank/DDBJ databases">
        <title>Intensive care unit water sources are persistently colonized with multi-drug resistant bacteria and are the site of extensive horizontal gene transfer of antibiotic resistance genes.</title>
        <authorList>
            <person name="Diorio-Toth L."/>
        </authorList>
    </citation>
    <scope>NUCLEOTIDE SEQUENCE</scope>
    <source>
        <strain evidence="2">GD04130</strain>
    </source>
</reference>
<evidence type="ECO:0000313" key="3">
    <source>
        <dbReference type="Proteomes" id="UP001158297"/>
    </source>
</evidence>
<dbReference type="GO" id="GO:0007155">
    <property type="term" value="P:cell adhesion"/>
    <property type="evidence" value="ECO:0007669"/>
    <property type="project" value="InterPro"/>
</dbReference>
<comment type="similarity">
    <text evidence="1">Belongs to the N-Me-Phe pilin family.</text>
</comment>
<proteinExistence type="inferred from homology"/>
<protein>
    <submittedName>
        <fullName evidence="2">Pilin</fullName>
    </submittedName>
</protein>
<dbReference type="InterPro" id="IPR001082">
    <property type="entry name" value="Pilin"/>
</dbReference>
<sequence length="134" mass="13960">MSEVIMQGSSCRTSMTETFQTSASDATIAANNWGCEKNITNASAANAPSKFVYSISTAASSDGGTITIISRGIKNRASDAEDGQIRMKACSNNASTFATCNNVAMGSNPVTWICGPGETNPVETRFLPSSCRAS</sequence>
<accession>A0AA42L6C0</accession>
<dbReference type="Gene3D" id="3.30.700.10">
    <property type="entry name" value="Glycoprotein, Type 4 Pilin"/>
    <property type="match status" value="1"/>
</dbReference>
<dbReference type="InterPro" id="IPR045584">
    <property type="entry name" value="Pilin-like"/>
</dbReference>
<gene>
    <name evidence="2" type="ORF">N7330_03290</name>
</gene>
<organism evidence="2 3">
    <name type="scientific">Comamonas aquatica</name>
    <dbReference type="NCBI Taxonomy" id="225991"/>
    <lineage>
        <taxon>Bacteria</taxon>
        <taxon>Pseudomonadati</taxon>
        <taxon>Pseudomonadota</taxon>
        <taxon>Betaproteobacteria</taxon>
        <taxon>Burkholderiales</taxon>
        <taxon>Comamonadaceae</taxon>
        <taxon>Comamonas</taxon>
    </lineage>
</organism>
<dbReference type="SUPFAM" id="SSF54523">
    <property type="entry name" value="Pili subunits"/>
    <property type="match status" value="1"/>
</dbReference>
<dbReference type="GO" id="GO:0009289">
    <property type="term" value="C:pilus"/>
    <property type="evidence" value="ECO:0007669"/>
    <property type="project" value="InterPro"/>
</dbReference>
<dbReference type="Proteomes" id="UP001158297">
    <property type="component" value="Unassembled WGS sequence"/>
</dbReference>
<evidence type="ECO:0000256" key="1">
    <source>
        <dbReference type="ARBA" id="ARBA00005233"/>
    </source>
</evidence>